<dbReference type="InterPro" id="IPR041588">
    <property type="entry name" value="Integrase_H2C2"/>
</dbReference>
<dbReference type="GO" id="GO:0015074">
    <property type="term" value="P:DNA integration"/>
    <property type="evidence" value="ECO:0007669"/>
    <property type="project" value="InterPro"/>
</dbReference>
<dbReference type="InterPro" id="IPR036397">
    <property type="entry name" value="RNaseH_sf"/>
</dbReference>
<dbReference type="PROSITE" id="PS50878">
    <property type="entry name" value="RT_POL"/>
    <property type="match status" value="1"/>
</dbReference>
<feature type="region of interest" description="Disordered" evidence="8">
    <location>
        <begin position="1"/>
        <end position="24"/>
    </location>
</feature>
<proteinExistence type="predicted"/>
<dbReference type="OrthoDB" id="2288766at2759"/>
<accession>A0A8H7QD95</accession>
<keyword evidence="5" id="KW-0255">Endonuclease</keyword>
<dbReference type="Gene3D" id="3.10.20.370">
    <property type="match status" value="1"/>
</dbReference>
<dbReference type="InterPro" id="IPR041373">
    <property type="entry name" value="RT_RNaseH"/>
</dbReference>
<feature type="compositionally biased region" description="Low complexity" evidence="8">
    <location>
        <begin position="8"/>
        <end position="20"/>
    </location>
</feature>
<evidence type="ECO:0000259" key="11">
    <source>
        <dbReference type="PROSITE" id="PS50994"/>
    </source>
</evidence>
<dbReference type="Gene3D" id="3.30.420.10">
    <property type="entry name" value="Ribonuclease H-like superfamily/Ribonuclease H"/>
    <property type="match status" value="1"/>
</dbReference>
<evidence type="ECO:0000256" key="5">
    <source>
        <dbReference type="ARBA" id="ARBA00022759"/>
    </source>
</evidence>
<dbReference type="Gene3D" id="2.40.50.40">
    <property type="match status" value="1"/>
</dbReference>
<dbReference type="InterPro" id="IPR001584">
    <property type="entry name" value="Integrase_cat-core"/>
</dbReference>
<dbReference type="Pfam" id="PF17921">
    <property type="entry name" value="Integrase_H2C2"/>
    <property type="match status" value="1"/>
</dbReference>
<dbReference type="Pfam" id="PF00385">
    <property type="entry name" value="Chromo"/>
    <property type="match status" value="1"/>
</dbReference>
<evidence type="ECO:0000259" key="10">
    <source>
        <dbReference type="PROSITE" id="PS50878"/>
    </source>
</evidence>
<feature type="domain" description="Chromo" evidence="9">
    <location>
        <begin position="1568"/>
        <end position="1627"/>
    </location>
</feature>
<evidence type="ECO:0000259" key="9">
    <source>
        <dbReference type="PROSITE" id="PS50013"/>
    </source>
</evidence>
<dbReference type="InterPro" id="IPR043502">
    <property type="entry name" value="DNA/RNA_pol_sf"/>
</dbReference>
<organism evidence="12 13">
    <name type="scientific">Mucor plumbeus</name>
    <dbReference type="NCBI Taxonomy" id="97098"/>
    <lineage>
        <taxon>Eukaryota</taxon>
        <taxon>Fungi</taxon>
        <taxon>Fungi incertae sedis</taxon>
        <taxon>Mucoromycota</taxon>
        <taxon>Mucoromycotina</taxon>
        <taxon>Mucoromycetes</taxon>
        <taxon>Mucorales</taxon>
        <taxon>Mucorineae</taxon>
        <taxon>Mucoraceae</taxon>
        <taxon>Mucor</taxon>
    </lineage>
</organism>
<name>A0A8H7QD95_9FUNG</name>
<keyword evidence="3" id="KW-0548">Nucleotidyltransferase</keyword>
<dbReference type="CDD" id="cd00303">
    <property type="entry name" value="retropepsin_like"/>
    <property type="match status" value="1"/>
</dbReference>
<dbReference type="SUPFAM" id="SSF54160">
    <property type="entry name" value="Chromo domain-like"/>
    <property type="match status" value="1"/>
</dbReference>
<reference evidence="12" key="1">
    <citation type="submission" date="2020-12" db="EMBL/GenBank/DDBJ databases">
        <title>Metabolic potential, ecology and presence of endohyphal bacteria is reflected in genomic diversity of Mucoromycotina.</title>
        <authorList>
            <person name="Muszewska A."/>
            <person name="Okrasinska A."/>
            <person name="Steczkiewicz K."/>
            <person name="Drgas O."/>
            <person name="Orlowska M."/>
            <person name="Perlinska-Lenart U."/>
            <person name="Aleksandrzak-Piekarczyk T."/>
            <person name="Szatraj K."/>
            <person name="Zielenkiewicz U."/>
            <person name="Pilsyk S."/>
            <person name="Malc E."/>
            <person name="Mieczkowski P."/>
            <person name="Kruszewska J.S."/>
            <person name="Biernat P."/>
            <person name="Pawlowska J."/>
        </authorList>
    </citation>
    <scope>NUCLEOTIDE SEQUENCE</scope>
    <source>
        <strain evidence="12">CBS 226.32</strain>
    </source>
</reference>
<keyword evidence="7" id="KW-0695">RNA-directed DNA polymerase</keyword>
<dbReference type="GO" id="GO:0016787">
    <property type="term" value="F:hydrolase activity"/>
    <property type="evidence" value="ECO:0007669"/>
    <property type="project" value="UniProtKB-KW"/>
</dbReference>
<dbReference type="Gene3D" id="3.30.70.270">
    <property type="match status" value="3"/>
</dbReference>
<dbReference type="InterPro" id="IPR023780">
    <property type="entry name" value="Chromo_domain"/>
</dbReference>
<dbReference type="GO" id="GO:0003676">
    <property type="term" value="F:nucleic acid binding"/>
    <property type="evidence" value="ECO:0007669"/>
    <property type="project" value="InterPro"/>
</dbReference>
<feature type="compositionally biased region" description="Polar residues" evidence="8">
    <location>
        <begin position="332"/>
        <end position="344"/>
    </location>
</feature>
<evidence type="ECO:0000256" key="1">
    <source>
        <dbReference type="ARBA" id="ARBA00012493"/>
    </source>
</evidence>
<keyword evidence="6" id="KW-0378">Hydrolase</keyword>
<dbReference type="InterPro" id="IPR016197">
    <property type="entry name" value="Chromo-like_dom_sf"/>
</dbReference>
<dbReference type="Proteomes" id="UP000650833">
    <property type="component" value="Unassembled WGS sequence"/>
</dbReference>
<dbReference type="Pfam" id="PF17917">
    <property type="entry name" value="RT_RNaseH"/>
    <property type="match status" value="1"/>
</dbReference>
<dbReference type="Pfam" id="PF00665">
    <property type="entry name" value="rve"/>
    <property type="match status" value="1"/>
</dbReference>
<dbReference type="InterPro" id="IPR043128">
    <property type="entry name" value="Rev_trsase/Diguanyl_cyclase"/>
</dbReference>
<dbReference type="InterPro" id="IPR012337">
    <property type="entry name" value="RNaseH-like_sf"/>
</dbReference>
<protein>
    <recommendedName>
        <fullName evidence="1">RNA-directed DNA polymerase</fullName>
        <ecNumber evidence="1">2.7.7.49</ecNumber>
    </recommendedName>
</protein>
<keyword evidence="4" id="KW-0540">Nuclease</keyword>
<evidence type="ECO:0000313" key="12">
    <source>
        <dbReference type="EMBL" id="KAG2189690.1"/>
    </source>
</evidence>
<dbReference type="Gene3D" id="3.10.10.10">
    <property type="entry name" value="HIV Type 1 Reverse Transcriptase, subunit A, domain 1"/>
    <property type="match status" value="2"/>
</dbReference>
<evidence type="ECO:0000256" key="7">
    <source>
        <dbReference type="ARBA" id="ARBA00022918"/>
    </source>
</evidence>
<dbReference type="GO" id="GO:0003964">
    <property type="term" value="F:RNA-directed DNA polymerase activity"/>
    <property type="evidence" value="ECO:0007669"/>
    <property type="project" value="UniProtKB-KW"/>
</dbReference>
<evidence type="ECO:0000313" key="13">
    <source>
        <dbReference type="Proteomes" id="UP000650833"/>
    </source>
</evidence>
<dbReference type="SUPFAM" id="SSF53098">
    <property type="entry name" value="Ribonuclease H-like"/>
    <property type="match status" value="1"/>
</dbReference>
<evidence type="ECO:0000256" key="3">
    <source>
        <dbReference type="ARBA" id="ARBA00022695"/>
    </source>
</evidence>
<feature type="domain" description="Reverse transcriptase" evidence="10">
    <location>
        <begin position="686"/>
        <end position="922"/>
    </location>
</feature>
<dbReference type="PANTHER" id="PTHR37984">
    <property type="entry name" value="PROTEIN CBG26694"/>
    <property type="match status" value="1"/>
</dbReference>
<feature type="region of interest" description="Disordered" evidence="8">
    <location>
        <begin position="36"/>
        <end position="78"/>
    </location>
</feature>
<dbReference type="EC" id="2.7.7.49" evidence="1"/>
<dbReference type="SMART" id="SM00298">
    <property type="entry name" value="CHROMO"/>
    <property type="match status" value="1"/>
</dbReference>
<dbReference type="PROSITE" id="PS50013">
    <property type="entry name" value="CHROMO_2"/>
    <property type="match status" value="1"/>
</dbReference>
<evidence type="ECO:0000256" key="8">
    <source>
        <dbReference type="SAM" id="MobiDB-lite"/>
    </source>
</evidence>
<feature type="region of interest" description="Disordered" evidence="8">
    <location>
        <begin position="1630"/>
        <end position="1670"/>
    </location>
</feature>
<dbReference type="GO" id="GO:0004519">
    <property type="term" value="F:endonuclease activity"/>
    <property type="evidence" value="ECO:0007669"/>
    <property type="project" value="UniProtKB-KW"/>
</dbReference>
<feature type="region of interest" description="Disordered" evidence="8">
    <location>
        <begin position="332"/>
        <end position="391"/>
    </location>
</feature>
<feature type="domain" description="Integrase catalytic" evidence="11">
    <location>
        <begin position="1277"/>
        <end position="1436"/>
    </location>
</feature>
<feature type="compositionally biased region" description="Basic residues" evidence="8">
    <location>
        <begin position="1659"/>
        <end position="1670"/>
    </location>
</feature>
<dbReference type="Gene3D" id="1.10.340.70">
    <property type="match status" value="1"/>
</dbReference>
<dbReference type="SUPFAM" id="SSF56672">
    <property type="entry name" value="DNA/RNA polymerases"/>
    <property type="match status" value="1"/>
</dbReference>
<dbReference type="GO" id="GO:0005634">
    <property type="term" value="C:nucleus"/>
    <property type="evidence" value="ECO:0007669"/>
    <property type="project" value="UniProtKB-ARBA"/>
</dbReference>
<comment type="caution">
    <text evidence="12">The sequence shown here is derived from an EMBL/GenBank/DDBJ whole genome shotgun (WGS) entry which is preliminary data.</text>
</comment>
<sequence length="1670" mass="190515">MSSIASGSPLSPEQPLSPEPLNREMVESLSTTAVSVATEKLKDMEISPPPTGDEEKSSVISDQEILEDAPTPTPTPVSQKEILKRTLQKQEKIKRDYLEAMCDLETAAGNKKANELRETLSNLELHIKTLTAGLKVSQLSNKLAMSSGLKISKRDLPKFQLEDSKNKPFPQEEVYKSVDHFLSEFEKIVYSSGQEINDVWRKYIPLTLPYDLDDWMKTVVLKSTSWLDVKSVFAKKFGTVISKLHKKKAVMTMAIEDDETLDEYSIRFSRTAGEAGYHREDLTLGDIFLLSLPDEWQLNISTVLLSRTHQQGWTLLEISTVALNLLGERTPGSWNTSRKSSNPSLKRKFQSEKSVVSSLPSPGADSTLGLPKARMLGEKNRPNRATKNPTPCRHCGRTWRHGHTCEEYHAAKKQKSTSVSVLSVSSASKSEENENENLENSIKEIYENGKYPCKSKKTNNNNNNMKLITPLLLNNRRIVGKVDPGSDISFINIKVLNKNFSSIKTIKTNGYLNFLSVNDDKQNSSTTRIGKTEPMEVTYTNNIKFKHEFEVIEFNDELSTEFDVLLGIDILPKLNIYLSGVAFKWPDSEREMELKQFEDINHDFENTFNPEKADYGTLNERKELLAQIQLALDENIAIPSDAACTMPESVVKIKITNPSNCFVRQYPLAINAHAEIKVQLEQWLKDGIVERTKPDPTFHSPLLAVPKRDPITGKTTKLRICCDLRKINAAISDDDCHENFAIPKIHEIFGKVSGRANIISVLDLKQAYFAYPVSPESRRCLIFSHDNITYQWARAPFGLKFLVSHHDNITYQWARAPFGLKFLVSQFVYNMSVLFDGIEQELKEKIKKVYAKENKDISKIDDEFQGSLEHYVDDIVLFSKDVQTQIILINLVVNRLTKVNLRINIDKCSFFQTSVYLLGFVISRNVTKIDTRKLSNIDSWEIPKTTKQVRSIMGIISHLRNYCPMLSKVAAPIDNLRNEKDIKKKWTQLHTDRLERIKQILMSNQILYAPEPSQPYYLQTDASVLGIAACLYQKDEHGRIKHIAFVSRSLNSAERNWSTNRRETAAIVYGFQKYKPLLWGHNNITVLCDHLALTYLFTSSSLNSTLQSYLEVLGEFNFSVSHIKGMDNILADRLSRLYPTITEDEELADEHDQQIKKLEKLILLRRAKGENKIIKQKKVYSKDKNLNVLAVKINSKEFKETATDYICPPEGDRIQIIKDAHKFGHFGISSVVKQIQTYHGLHWNSIYKDVKEVLLSCKECSMHNVTKKGFNPLRSVVSYEPFEFIGLDMIGPLPVSGKGNCYILVVVDICTKYIIARPAPNKQSDTIASLLLSIFSDYGCSVNVIVSDNGKEFRNSLASYINKALNIDMVFSTPYYPQGNGHSESAVKIVINTLRKMCGNDTYNWDARLPVVQLVINMKVRDRTASTPFSLMYARQVNLDSKRKNRNNRKALTLRELQKRAEIMNDIVFPAIQQRTLELAKLYSDKFNKKHYILENIPVDTPVMVRLAEGRANKLAPIYSGPYVVVRRTQAGNYVLKDDSHELLHREYTPSELKVVSLDETALEEKVYEVEEIRDHRTLSDGTTEYLTKWSGYGERENDWLTPDLFSSPVPISNYWKKIKDLRNRETLRQKEINNTSTKDTKIHSLNNSHKTKSSSNHTSRRTKRHKTSK</sequence>
<dbReference type="InterPro" id="IPR021109">
    <property type="entry name" value="Peptidase_aspartic_dom_sf"/>
</dbReference>
<gene>
    <name evidence="12" type="ORF">INT46_000683</name>
</gene>
<dbReference type="InterPro" id="IPR000477">
    <property type="entry name" value="RT_dom"/>
</dbReference>
<dbReference type="InterPro" id="IPR050951">
    <property type="entry name" value="Retrovirus_Pol_polyprotein"/>
</dbReference>
<dbReference type="CDD" id="cd00024">
    <property type="entry name" value="CD_CSD"/>
    <property type="match status" value="1"/>
</dbReference>
<evidence type="ECO:0000256" key="6">
    <source>
        <dbReference type="ARBA" id="ARBA00022801"/>
    </source>
</evidence>
<evidence type="ECO:0000256" key="4">
    <source>
        <dbReference type="ARBA" id="ARBA00022722"/>
    </source>
</evidence>
<dbReference type="PANTHER" id="PTHR37984:SF5">
    <property type="entry name" value="PROTEIN NYNRIN-LIKE"/>
    <property type="match status" value="1"/>
</dbReference>
<keyword evidence="13" id="KW-1185">Reference proteome</keyword>
<evidence type="ECO:0000256" key="2">
    <source>
        <dbReference type="ARBA" id="ARBA00022679"/>
    </source>
</evidence>
<dbReference type="Gene3D" id="2.40.70.10">
    <property type="entry name" value="Acid Proteases"/>
    <property type="match status" value="1"/>
</dbReference>
<dbReference type="EMBL" id="JAEPRC010001258">
    <property type="protein sequence ID" value="KAG2189690.1"/>
    <property type="molecule type" value="Genomic_DNA"/>
</dbReference>
<dbReference type="CDD" id="cd09274">
    <property type="entry name" value="RNase_HI_RT_Ty3"/>
    <property type="match status" value="1"/>
</dbReference>
<dbReference type="PROSITE" id="PS50994">
    <property type="entry name" value="INTEGRASE"/>
    <property type="match status" value="1"/>
</dbReference>
<dbReference type="CDD" id="cd01647">
    <property type="entry name" value="RT_LTR"/>
    <property type="match status" value="1"/>
</dbReference>
<dbReference type="InterPro" id="IPR000953">
    <property type="entry name" value="Chromo/chromo_shadow_dom"/>
</dbReference>
<dbReference type="Pfam" id="PF00078">
    <property type="entry name" value="RVT_1"/>
    <property type="match status" value="1"/>
</dbReference>
<keyword evidence="2" id="KW-0808">Transferase</keyword>